<evidence type="ECO:0000313" key="2">
    <source>
        <dbReference type="EMBL" id="KAF6727175.1"/>
    </source>
</evidence>
<feature type="region of interest" description="Disordered" evidence="1">
    <location>
        <begin position="15"/>
        <end position="49"/>
    </location>
</feature>
<proteinExistence type="predicted"/>
<dbReference type="EMBL" id="WKFB01000311">
    <property type="protein sequence ID" value="KAF6727175.1"/>
    <property type="molecule type" value="Genomic_DNA"/>
</dbReference>
<dbReference type="AlphaFoldDB" id="A0A834F6Z2"/>
<reference evidence="2" key="1">
    <citation type="journal article" name="BMC Genomics">
        <title>Long-read sequencing and de novo genome assembly of marine medaka (Oryzias melastigma).</title>
        <authorList>
            <person name="Liang P."/>
            <person name="Saqib H.S.A."/>
            <person name="Ni X."/>
            <person name="Shen Y."/>
        </authorList>
    </citation>
    <scope>NUCLEOTIDE SEQUENCE</scope>
    <source>
        <strain evidence="2">Bigg-433</strain>
    </source>
</reference>
<feature type="region of interest" description="Disordered" evidence="1">
    <location>
        <begin position="145"/>
        <end position="169"/>
    </location>
</feature>
<sequence>MVHVGYAGLFVSSGSSAHGAHSGAPPPPLRQARSHRQQHNTTSALAASASHSQQEQEHIFIRASIPQLHTVVCARPTPGRRVFILPLFKIYFYYRREEEKSRDEGSHLSISSLSWRSAASLEWRPNSSNSIDSFPLRTLNSPFYVHPHPSARDSETLRPSGSPPRQKPL</sequence>
<evidence type="ECO:0000313" key="3">
    <source>
        <dbReference type="Proteomes" id="UP000646548"/>
    </source>
</evidence>
<dbReference type="Proteomes" id="UP000646548">
    <property type="component" value="Unassembled WGS sequence"/>
</dbReference>
<comment type="caution">
    <text evidence="2">The sequence shown here is derived from an EMBL/GenBank/DDBJ whole genome shotgun (WGS) entry which is preliminary data.</text>
</comment>
<organism evidence="2 3">
    <name type="scientific">Oryzias melastigma</name>
    <name type="common">Marine medaka</name>
    <dbReference type="NCBI Taxonomy" id="30732"/>
    <lineage>
        <taxon>Eukaryota</taxon>
        <taxon>Metazoa</taxon>
        <taxon>Chordata</taxon>
        <taxon>Craniata</taxon>
        <taxon>Vertebrata</taxon>
        <taxon>Euteleostomi</taxon>
        <taxon>Actinopterygii</taxon>
        <taxon>Neopterygii</taxon>
        <taxon>Teleostei</taxon>
        <taxon>Neoteleostei</taxon>
        <taxon>Acanthomorphata</taxon>
        <taxon>Ovalentaria</taxon>
        <taxon>Atherinomorphae</taxon>
        <taxon>Beloniformes</taxon>
        <taxon>Adrianichthyidae</taxon>
        <taxon>Oryziinae</taxon>
        <taxon>Oryzias</taxon>
    </lineage>
</organism>
<evidence type="ECO:0000256" key="1">
    <source>
        <dbReference type="SAM" id="MobiDB-lite"/>
    </source>
</evidence>
<accession>A0A834F6Z2</accession>
<name>A0A834F6Z2_ORYME</name>
<protein>
    <submittedName>
        <fullName evidence="2">Uncharacterized protein</fullName>
    </submittedName>
</protein>
<gene>
    <name evidence="2" type="ORF">FQA47_011629</name>
</gene>